<reference evidence="1 2" key="1">
    <citation type="journal article" date="2016" name="J. Microbiol.">
        <title>Dankookia rubra gen. nov., sp. nov., an alphaproteobacterium isolated from sediment of a shallow stream.</title>
        <authorList>
            <person name="Kim W.H."/>
            <person name="Kim D.H."/>
            <person name="Kang K."/>
            <person name="Ahn T.Y."/>
        </authorList>
    </citation>
    <scope>NUCLEOTIDE SEQUENCE [LARGE SCALE GENOMIC DNA]</scope>
    <source>
        <strain evidence="1 2">JCM30602</strain>
    </source>
</reference>
<comment type="caution">
    <text evidence="1">The sequence shown here is derived from an EMBL/GenBank/DDBJ whole genome shotgun (WGS) entry which is preliminary data.</text>
</comment>
<protein>
    <submittedName>
        <fullName evidence="1">Uncharacterized protein</fullName>
    </submittedName>
</protein>
<evidence type="ECO:0000313" key="1">
    <source>
        <dbReference type="EMBL" id="TDH54771.1"/>
    </source>
</evidence>
<sequence>MTDTVRALRLVAGVAFLVLSGCATRTTAGFDTRMAGLVGRPEIEVITALGVPVRTYDVSGHRFLQYESRRLVGYPGSYPFGGYPYGRFGYGLYGGFPPTIETRECELTITLTQGRMQGYTRRGNDCRALPPNVG</sequence>
<dbReference type="PROSITE" id="PS51257">
    <property type="entry name" value="PROKAR_LIPOPROTEIN"/>
    <property type="match status" value="1"/>
</dbReference>
<proteinExistence type="predicted"/>
<dbReference type="EMBL" id="SMSJ01000286">
    <property type="protein sequence ID" value="TDH54771.1"/>
    <property type="molecule type" value="Genomic_DNA"/>
</dbReference>
<name>A0A4R5PYZ1_9PROT</name>
<dbReference type="AlphaFoldDB" id="A0A4R5PYZ1"/>
<evidence type="ECO:0000313" key="2">
    <source>
        <dbReference type="Proteomes" id="UP000295096"/>
    </source>
</evidence>
<dbReference type="RefSeq" id="WP_133293403.1">
    <property type="nucleotide sequence ID" value="NZ_SMSJ01000286.1"/>
</dbReference>
<dbReference type="Proteomes" id="UP000295096">
    <property type="component" value="Unassembled WGS sequence"/>
</dbReference>
<accession>A0A4R5PYZ1</accession>
<gene>
    <name evidence="1" type="ORF">E2C06_36590</name>
</gene>
<dbReference type="OrthoDB" id="7284935at2"/>
<keyword evidence="2" id="KW-1185">Reference proteome</keyword>
<organism evidence="1 2">
    <name type="scientific">Dankookia rubra</name>
    <dbReference type="NCBI Taxonomy" id="1442381"/>
    <lineage>
        <taxon>Bacteria</taxon>
        <taxon>Pseudomonadati</taxon>
        <taxon>Pseudomonadota</taxon>
        <taxon>Alphaproteobacteria</taxon>
        <taxon>Acetobacterales</taxon>
        <taxon>Roseomonadaceae</taxon>
        <taxon>Dankookia</taxon>
    </lineage>
</organism>